<keyword evidence="5" id="KW-1185">Reference proteome</keyword>
<name>A0A0D7BS97_9AGAR</name>
<dbReference type="Pfam" id="PF07859">
    <property type="entry name" value="Abhydrolase_3"/>
    <property type="match status" value="1"/>
</dbReference>
<reference evidence="4 5" key="1">
    <citation type="journal article" date="2015" name="Fungal Genet. Biol.">
        <title>Evolution of novel wood decay mechanisms in Agaricales revealed by the genome sequences of Fistulina hepatica and Cylindrobasidium torrendii.</title>
        <authorList>
            <person name="Floudas D."/>
            <person name="Held B.W."/>
            <person name="Riley R."/>
            <person name="Nagy L.G."/>
            <person name="Koehler G."/>
            <person name="Ransdell A.S."/>
            <person name="Younus H."/>
            <person name="Chow J."/>
            <person name="Chiniquy J."/>
            <person name="Lipzen A."/>
            <person name="Tritt A."/>
            <person name="Sun H."/>
            <person name="Haridas S."/>
            <person name="LaButti K."/>
            <person name="Ohm R.A."/>
            <person name="Kues U."/>
            <person name="Blanchette R.A."/>
            <person name="Grigoriev I.V."/>
            <person name="Minto R.E."/>
            <person name="Hibbett D.S."/>
        </authorList>
    </citation>
    <scope>NUCLEOTIDE SEQUENCE [LARGE SCALE GENOMIC DNA]</scope>
    <source>
        <strain evidence="4 5">FP15055 ss-10</strain>
    </source>
</reference>
<keyword evidence="1 4" id="KW-0378">Hydrolase</keyword>
<proteinExistence type="predicted"/>
<evidence type="ECO:0000259" key="3">
    <source>
        <dbReference type="Pfam" id="PF07859"/>
    </source>
</evidence>
<dbReference type="OrthoDB" id="2152029at2759"/>
<dbReference type="InterPro" id="IPR029058">
    <property type="entry name" value="AB_hydrolase_fold"/>
</dbReference>
<protein>
    <submittedName>
        <fullName evidence="4">Alpha/beta-hydrolase</fullName>
    </submittedName>
</protein>
<dbReference type="Gene3D" id="3.40.50.1820">
    <property type="entry name" value="alpha/beta hydrolase"/>
    <property type="match status" value="1"/>
</dbReference>
<feature type="transmembrane region" description="Helical" evidence="2">
    <location>
        <begin position="12"/>
        <end position="33"/>
    </location>
</feature>
<accession>A0A0D7BS97</accession>
<dbReference type="PANTHER" id="PTHR48081:SF26">
    <property type="entry name" value="ALPHA_BETA HYDROLASE FOLD-3 DOMAIN-CONTAINING PROTEIN"/>
    <property type="match status" value="1"/>
</dbReference>
<keyword evidence="2" id="KW-1133">Transmembrane helix</keyword>
<keyword evidence="2" id="KW-0812">Transmembrane</keyword>
<dbReference type="InterPro" id="IPR013094">
    <property type="entry name" value="AB_hydrolase_3"/>
</dbReference>
<dbReference type="PANTHER" id="PTHR48081">
    <property type="entry name" value="AB HYDROLASE SUPERFAMILY PROTEIN C4A8.06C"/>
    <property type="match status" value="1"/>
</dbReference>
<gene>
    <name evidence="4" type="ORF">CYLTODRAFT_366551</name>
</gene>
<dbReference type="STRING" id="1314674.A0A0D7BS97"/>
<evidence type="ECO:0000256" key="2">
    <source>
        <dbReference type="SAM" id="Phobius"/>
    </source>
</evidence>
<dbReference type="EMBL" id="KN880438">
    <property type="protein sequence ID" value="KIY73135.1"/>
    <property type="molecule type" value="Genomic_DNA"/>
</dbReference>
<dbReference type="Proteomes" id="UP000054007">
    <property type="component" value="Unassembled WGS sequence"/>
</dbReference>
<dbReference type="InterPro" id="IPR050300">
    <property type="entry name" value="GDXG_lipolytic_enzyme"/>
</dbReference>
<sequence length="389" mass="42799">MHELDWQPAKAIFVTFQVLSLLIRIPLWIVFAVPKWSRPRRSWSIKRTLGLHLLNWNIDMIRRTGPLRLIPDHYSITPGLDTQGIWIPAVAEDLLSEEIQSLAQKNNVKPSRIPGYWLHPKESSIPFGAPPIPGEKVLLMFHGGAYIRLSGHPDDLTGAIGRGFLEKVPAIQRVFSVEYRLSKHGHNGFPAALFDAISGYLFLVNQAGYSPSQIILGGDSAGGNLALALTRYLVNNKGMAGLPDVPSTLVLLSPWADAGVSHVGRGSMVSNAGSDYVGCTETAVYAVTVFCGKLGTDIANTNPYLSPASVDPRMKMDFKGFPPTFIVCGGAEILADSIRSLRDKMSKDLGDKLGYEEPPDAWHDYMCMPAFEPERSETYKRIASWLAEI</sequence>
<organism evidence="4 5">
    <name type="scientific">Cylindrobasidium torrendii FP15055 ss-10</name>
    <dbReference type="NCBI Taxonomy" id="1314674"/>
    <lineage>
        <taxon>Eukaryota</taxon>
        <taxon>Fungi</taxon>
        <taxon>Dikarya</taxon>
        <taxon>Basidiomycota</taxon>
        <taxon>Agaricomycotina</taxon>
        <taxon>Agaricomycetes</taxon>
        <taxon>Agaricomycetidae</taxon>
        <taxon>Agaricales</taxon>
        <taxon>Marasmiineae</taxon>
        <taxon>Physalacriaceae</taxon>
        <taxon>Cylindrobasidium</taxon>
    </lineage>
</organism>
<evidence type="ECO:0000256" key="1">
    <source>
        <dbReference type="ARBA" id="ARBA00022801"/>
    </source>
</evidence>
<dbReference type="SUPFAM" id="SSF53474">
    <property type="entry name" value="alpha/beta-Hydrolases"/>
    <property type="match status" value="1"/>
</dbReference>
<feature type="domain" description="Alpha/beta hydrolase fold-3" evidence="3">
    <location>
        <begin position="138"/>
        <end position="366"/>
    </location>
</feature>
<evidence type="ECO:0000313" key="5">
    <source>
        <dbReference type="Proteomes" id="UP000054007"/>
    </source>
</evidence>
<evidence type="ECO:0000313" key="4">
    <source>
        <dbReference type="EMBL" id="KIY73135.1"/>
    </source>
</evidence>
<dbReference type="AlphaFoldDB" id="A0A0D7BS97"/>
<dbReference type="GO" id="GO:0016787">
    <property type="term" value="F:hydrolase activity"/>
    <property type="evidence" value="ECO:0007669"/>
    <property type="project" value="UniProtKB-KW"/>
</dbReference>
<keyword evidence="2" id="KW-0472">Membrane</keyword>